<dbReference type="Pfam" id="PF18294">
    <property type="entry name" value="Pept_S41_N"/>
    <property type="match status" value="1"/>
</dbReference>
<evidence type="ECO:0000313" key="4">
    <source>
        <dbReference type="Proteomes" id="UP000006330"/>
    </source>
</evidence>
<dbReference type="Pfam" id="PF03572">
    <property type="entry name" value="Peptidase_S41"/>
    <property type="match status" value="1"/>
</dbReference>
<reference evidence="3 4" key="1">
    <citation type="submission" date="2012-02" db="EMBL/GenBank/DDBJ databases">
        <title>The Genome Sequence of Parabacteroides goldsteinii CL02T12C30.</title>
        <authorList>
            <consortium name="The Broad Institute Genome Sequencing Platform"/>
            <person name="Earl A."/>
            <person name="Ward D."/>
            <person name="Feldgarden M."/>
            <person name="Gevers D."/>
            <person name="Zitomersky N.L."/>
            <person name="Coyne M.J."/>
            <person name="Comstock L.E."/>
            <person name="Young S.K."/>
            <person name="Zeng Q."/>
            <person name="Gargeya S."/>
            <person name="Fitzgerald M."/>
            <person name="Haas B."/>
            <person name="Abouelleil A."/>
            <person name="Alvarado L."/>
            <person name="Arachchi H.M."/>
            <person name="Berlin A."/>
            <person name="Chapman S.B."/>
            <person name="Gearin G."/>
            <person name="Goldberg J."/>
            <person name="Griggs A."/>
            <person name="Gujja S."/>
            <person name="Hansen M."/>
            <person name="Heiman D."/>
            <person name="Howarth C."/>
            <person name="Larimer J."/>
            <person name="Lui A."/>
            <person name="MacDonald P.J.P."/>
            <person name="McCowen C."/>
            <person name="Montmayeur A."/>
            <person name="Murphy C."/>
            <person name="Neiman D."/>
            <person name="Pearson M."/>
            <person name="Priest M."/>
            <person name="Roberts A."/>
            <person name="Saif S."/>
            <person name="Shea T."/>
            <person name="Sisk P."/>
            <person name="Stolte C."/>
            <person name="Sykes S."/>
            <person name="Wortman J."/>
            <person name="Nusbaum C."/>
            <person name="Birren B."/>
        </authorList>
    </citation>
    <scope>NUCLEOTIDE SEQUENCE [LARGE SCALE GENOMIC DNA]</scope>
    <source>
        <strain evidence="3 4">CL02T12C30</strain>
    </source>
</reference>
<evidence type="ECO:0000256" key="1">
    <source>
        <dbReference type="SAM" id="SignalP"/>
    </source>
</evidence>
<dbReference type="EMBL" id="AGZO01000021">
    <property type="protein sequence ID" value="EKN13019.1"/>
    <property type="molecule type" value="Genomic_DNA"/>
</dbReference>
<name>K5ZBI8_9BACT</name>
<dbReference type="InterPro" id="IPR001478">
    <property type="entry name" value="PDZ"/>
</dbReference>
<evidence type="ECO:0000313" key="3">
    <source>
        <dbReference type="EMBL" id="EKN13019.1"/>
    </source>
</evidence>
<dbReference type="SUPFAM" id="SSF50156">
    <property type="entry name" value="PDZ domain-like"/>
    <property type="match status" value="1"/>
</dbReference>
<organism evidence="3 4">
    <name type="scientific">Parabacteroides goldsteinii CL02T12C30</name>
    <dbReference type="NCBI Taxonomy" id="999418"/>
    <lineage>
        <taxon>Bacteria</taxon>
        <taxon>Pseudomonadati</taxon>
        <taxon>Bacteroidota</taxon>
        <taxon>Bacteroidia</taxon>
        <taxon>Bacteroidales</taxon>
        <taxon>Tannerellaceae</taxon>
        <taxon>Parabacteroides</taxon>
    </lineage>
</organism>
<dbReference type="Gene3D" id="2.30.42.10">
    <property type="match status" value="1"/>
</dbReference>
<dbReference type="HOGENOM" id="CLU_031949_0_1_10"/>
<dbReference type="InterPro" id="IPR029045">
    <property type="entry name" value="ClpP/crotonase-like_dom_sf"/>
</dbReference>
<feature type="chain" id="PRO_5003891538" description="PDZ domain-containing protein" evidence="1">
    <location>
        <begin position="21"/>
        <end position="465"/>
    </location>
</feature>
<sequence length="465" mass="51935">MLRMKIKSYILVILFSLSFAACEKEDNNGPKTDNDVNLWIEKTMRDNYLWNSELPEKNTLNFNADPKDFFHSLLSDKDGKDLEGGHHYFSTLEKVVVTKSGTSSIDSYGFEFVRYVIKNGSNTYKAALIIYVLKDSPAEQAGLKRGDWIIGVNGGSGSIQEYEILESGGSVSFQLAEYNGKTFIPTEVVTVDASRLVEDTPFLKDSIYTYGNTRIGYLMYNHFASGPDSYTDTSYDIYLQQLFAKFKSQNVNEFVLDLRYNGGGLTSSARLLTSLLAPEDALGGTFCIFEYNENNKDRNKTESLLKTSEVLAGNLNLKRLFVLTGNTTASASELVINSLKPYLGDANVCLIGKQTFGKTVGMTIYDESEKYGWILSPVAFRSYNKDHKADYDDGFVPDVLVDELDYDLADFGDMHDPLLSLAVFAITGRSDLKSSRTKVMPVPGSVVYSPKTDMKNNMIYIPKDN</sequence>
<dbReference type="InterPro" id="IPR005151">
    <property type="entry name" value="Tail-specific_protease"/>
</dbReference>
<dbReference type="InterPro" id="IPR036034">
    <property type="entry name" value="PDZ_sf"/>
</dbReference>
<dbReference type="GO" id="GO:0004175">
    <property type="term" value="F:endopeptidase activity"/>
    <property type="evidence" value="ECO:0007669"/>
    <property type="project" value="TreeGrafter"/>
</dbReference>
<dbReference type="PROSITE" id="PS51257">
    <property type="entry name" value="PROKAR_LIPOPROTEIN"/>
    <property type="match status" value="1"/>
</dbReference>
<dbReference type="GO" id="GO:0007165">
    <property type="term" value="P:signal transduction"/>
    <property type="evidence" value="ECO:0007669"/>
    <property type="project" value="TreeGrafter"/>
</dbReference>
<dbReference type="CDD" id="cd07561">
    <property type="entry name" value="Peptidase_S41_CPP_like"/>
    <property type="match status" value="1"/>
</dbReference>
<dbReference type="Gene3D" id="3.90.226.10">
    <property type="entry name" value="2-enoyl-CoA Hydratase, Chain A, domain 1"/>
    <property type="match status" value="1"/>
</dbReference>
<dbReference type="PATRIC" id="fig|999418.3.peg.3141"/>
<dbReference type="InterPro" id="IPR041613">
    <property type="entry name" value="Pept_S41_N"/>
</dbReference>
<keyword evidence="1" id="KW-0732">Signal</keyword>
<dbReference type="PANTHER" id="PTHR32060:SF30">
    <property type="entry name" value="CARBOXY-TERMINAL PROCESSING PROTEASE CTPA"/>
    <property type="match status" value="1"/>
</dbReference>
<dbReference type="SUPFAM" id="SSF52096">
    <property type="entry name" value="ClpP/crotonase"/>
    <property type="match status" value="1"/>
</dbReference>
<dbReference type="Proteomes" id="UP000006330">
    <property type="component" value="Unassembled WGS sequence"/>
</dbReference>
<dbReference type="PANTHER" id="PTHR32060">
    <property type="entry name" value="TAIL-SPECIFIC PROTEASE"/>
    <property type="match status" value="1"/>
</dbReference>
<dbReference type="Pfam" id="PF17820">
    <property type="entry name" value="PDZ_6"/>
    <property type="match status" value="1"/>
</dbReference>
<gene>
    <name evidence="3" type="ORF">HMPREF1076_03083</name>
</gene>
<dbReference type="SMART" id="SM00245">
    <property type="entry name" value="TSPc"/>
    <property type="match status" value="1"/>
</dbReference>
<dbReference type="GO" id="GO:0006508">
    <property type="term" value="P:proteolysis"/>
    <property type="evidence" value="ECO:0007669"/>
    <property type="project" value="InterPro"/>
</dbReference>
<evidence type="ECO:0000259" key="2">
    <source>
        <dbReference type="PROSITE" id="PS50106"/>
    </source>
</evidence>
<dbReference type="PROSITE" id="PS50106">
    <property type="entry name" value="PDZ"/>
    <property type="match status" value="1"/>
</dbReference>
<dbReference type="InterPro" id="IPR041489">
    <property type="entry name" value="PDZ_6"/>
</dbReference>
<dbReference type="AlphaFoldDB" id="K5ZBI8"/>
<comment type="caution">
    <text evidence="3">The sequence shown here is derived from an EMBL/GenBank/DDBJ whole genome shotgun (WGS) entry which is preliminary data.</text>
</comment>
<dbReference type="GO" id="GO:0030288">
    <property type="term" value="C:outer membrane-bounded periplasmic space"/>
    <property type="evidence" value="ECO:0007669"/>
    <property type="project" value="TreeGrafter"/>
</dbReference>
<proteinExistence type="predicted"/>
<feature type="domain" description="PDZ" evidence="2">
    <location>
        <begin position="94"/>
        <end position="154"/>
    </location>
</feature>
<accession>K5ZBI8</accession>
<protein>
    <recommendedName>
        <fullName evidence="2">PDZ domain-containing protein</fullName>
    </recommendedName>
</protein>
<dbReference type="SMART" id="SM00228">
    <property type="entry name" value="PDZ"/>
    <property type="match status" value="1"/>
</dbReference>
<dbReference type="Gene3D" id="3.30.750.170">
    <property type="match status" value="1"/>
</dbReference>
<feature type="signal peptide" evidence="1">
    <location>
        <begin position="1"/>
        <end position="20"/>
    </location>
</feature>
<dbReference type="GO" id="GO:0008236">
    <property type="term" value="F:serine-type peptidase activity"/>
    <property type="evidence" value="ECO:0007669"/>
    <property type="project" value="InterPro"/>
</dbReference>